<proteinExistence type="predicted"/>
<reference evidence="1" key="2">
    <citation type="submission" date="2013-04" db="UniProtKB">
        <authorList>
            <consortium name="EnsemblPlants"/>
        </authorList>
    </citation>
    <scope>IDENTIFICATION</scope>
</reference>
<organism evidence="1">
    <name type="scientific">Oryza brachyantha</name>
    <name type="common">malo sina</name>
    <dbReference type="NCBI Taxonomy" id="4533"/>
    <lineage>
        <taxon>Eukaryota</taxon>
        <taxon>Viridiplantae</taxon>
        <taxon>Streptophyta</taxon>
        <taxon>Embryophyta</taxon>
        <taxon>Tracheophyta</taxon>
        <taxon>Spermatophyta</taxon>
        <taxon>Magnoliopsida</taxon>
        <taxon>Liliopsida</taxon>
        <taxon>Poales</taxon>
        <taxon>Poaceae</taxon>
        <taxon>BOP clade</taxon>
        <taxon>Oryzoideae</taxon>
        <taxon>Oryzeae</taxon>
        <taxon>Oryzinae</taxon>
        <taxon>Oryza</taxon>
    </lineage>
</organism>
<evidence type="ECO:0000313" key="1">
    <source>
        <dbReference type="EnsemblPlants" id="OB03G25580.1"/>
    </source>
</evidence>
<keyword evidence="2" id="KW-1185">Reference proteome</keyword>
<accession>J3LND2</accession>
<dbReference type="EnsemblPlants" id="OB03G25580.1">
    <property type="protein sequence ID" value="OB03G25580.1"/>
    <property type="gene ID" value="OB03G25580"/>
</dbReference>
<dbReference type="Gramene" id="OB03G25580.1">
    <property type="protein sequence ID" value="OB03G25580.1"/>
    <property type="gene ID" value="OB03G25580"/>
</dbReference>
<protein>
    <submittedName>
        <fullName evidence="1">Uncharacterized protein</fullName>
    </submittedName>
</protein>
<name>J3LND2_ORYBR</name>
<dbReference type="Proteomes" id="UP000006038">
    <property type="component" value="Chromosome 3"/>
</dbReference>
<dbReference type="AlphaFoldDB" id="J3LND2"/>
<sequence length="99" mass="11463">MSRPGAVLHQQSRMLSWIEDHGSSTSIYIDRLIAYIENNALNILARYEKQYMYCSVDQQVQQLLTYIYRNSSLWSSSSLEYGLPYGRVSLLIISIIPLQ</sequence>
<evidence type="ECO:0000313" key="2">
    <source>
        <dbReference type="Proteomes" id="UP000006038"/>
    </source>
</evidence>
<reference evidence="1" key="1">
    <citation type="journal article" date="2013" name="Nat. Commun.">
        <title>Whole-genome sequencing of Oryza brachyantha reveals mechanisms underlying Oryza genome evolution.</title>
        <authorList>
            <person name="Chen J."/>
            <person name="Huang Q."/>
            <person name="Gao D."/>
            <person name="Wang J."/>
            <person name="Lang Y."/>
            <person name="Liu T."/>
            <person name="Li B."/>
            <person name="Bai Z."/>
            <person name="Luis Goicoechea J."/>
            <person name="Liang C."/>
            <person name="Chen C."/>
            <person name="Zhang W."/>
            <person name="Sun S."/>
            <person name="Liao Y."/>
            <person name="Zhang X."/>
            <person name="Yang L."/>
            <person name="Song C."/>
            <person name="Wang M."/>
            <person name="Shi J."/>
            <person name="Liu G."/>
            <person name="Liu J."/>
            <person name="Zhou H."/>
            <person name="Zhou W."/>
            <person name="Yu Q."/>
            <person name="An N."/>
            <person name="Chen Y."/>
            <person name="Cai Q."/>
            <person name="Wang B."/>
            <person name="Liu B."/>
            <person name="Min J."/>
            <person name="Huang Y."/>
            <person name="Wu H."/>
            <person name="Li Z."/>
            <person name="Zhang Y."/>
            <person name="Yin Y."/>
            <person name="Song W."/>
            <person name="Jiang J."/>
            <person name="Jackson S.A."/>
            <person name="Wing R.A."/>
            <person name="Wang J."/>
            <person name="Chen M."/>
        </authorList>
    </citation>
    <scope>NUCLEOTIDE SEQUENCE [LARGE SCALE GENOMIC DNA]</scope>
    <source>
        <strain evidence="1">cv. IRGC 101232</strain>
    </source>
</reference>
<dbReference type="HOGENOM" id="CLU_2324130_0_0_1"/>